<organism evidence="1 2">
    <name type="scientific">Streptomyces ochraceiscleroticus</name>
    <dbReference type="NCBI Taxonomy" id="47761"/>
    <lineage>
        <taxon>Bacteria</taxon>
        <taxon>Bacillati</taxon>
        <taxon>Actinomycetota</taxon>
        <taxon>Actinomycetes</taxon>
        <taxon>Kitasatosporales</taxon>
        <taxon>Streptomycetaceae</taxon>
        <taxon>Streptomyces</taxon>
    </lineage>
</organism>
<keyword evidence="2" id="KW-1185">Reference proteome</keyword>
<proteinExistence type="predicted"/>
<name>A0ABW1MMR0_9ACTN</name>
<evidence type="ECO:0000313" key="1">
    <source>
        <dbReference type="EMBL" id="MFC6064691.1"/>
    </source>
</evidence>
<reference evidence="2" key="1">
    <citation type="journal article" date="2019" name="Int. J. Syst. Evol. Microbiol.">
        <title>The Global Catalogue of Microorganisms (GCM) 10K type strain sequencing project: providing services to taxonomists for standard genome sequencing and annotation.</title>
        <authorList>
            <consortium name="The Broad Institute Genomics Platform"/>
            <consortium name="The Broad Institute Genome Sequencing Center for Infectious Disease"/>
            <person name="Wu L."/>
            <person name="Ma J."/>
        </authorList>
    </citation>
    <scope>NUCLEOTIDE SEQUENCE [LARGE SCALE GENOMIC DNA]</scope>
    <source>
        <strain evidence="2">CGMCC 1.15180</strain>
    </source>
</reference>
<comment type="caution">
    <text evidence="1">The sequence shown here is derived from an EMBL/GenBank/DDBJ whole genome shotgun (WGS) entry which is preliminary data.</text>
</comment>
<dbReference type="EMBL" id="JBHSPX010000006">
    <property type="protein sequence ID" value="MFC6064691.1"/>
    <property type="molecule type" value="Genomic_DNA"/>
</dbReference>
<sequence>MILLRPARLLRGTAVRSGPGLPAVRGLLGLLRLLSVGRLRGLRSVLPAVRGLLRPRRLLLTVGGCLLPAVEVLLSAVSGLILPPVRRRLPLAVRSLLLAVRGLTAAVRGLLVAVRGLLLRLLPAVLGPVLLRAVRSRLVTAPAAAVRGTLLALVRDARHRLGGVRVAAGGRAGLRRRVLTRSVRSALGGRLLVLLAAAEVLDDDRHDRDQHDQDEDGLDVLVHELDAAQRRA</sequence>
<protein>
    <submittedName>
        <fullName evidence="1">Uncharacterized protein</fullName>
    </submittedName>
</protein>
<accession>A0ABW1MMR0</accession>
<dbReference type="RefSeq" id="WP_382467442.1">
    <property type="nucleotide sequence ID" value="NZ_JBHSPX010000006.1"/>
</dbReference>
<dbReference type="Proteomes" id="UP001596139">
    <property type="component" value="Unassembled WGS sequence"/>
</dbReference>
<gene>
    <name evidence="1" type="ORF">ACFP4F_19345</name>
</gene>
<feature type="non-terminal residue" evidence="1">
    <location>
        <position position="232"/>
    </location>
</feature>
<evidence type="ECO:0000313" key="2">
    <source>
        <dbReference type="Proteomes" id="UP001596139"/>
    </source>
</evidence>